<dbReference type="EMBL" id="HE797013">
    <property type="protein sequence ID" value="CCM01011.1"/>
    <property type="molecule type" value="Genomic_DNA"/>
</dbReference>
<proteinExistence type="predicted"/>
<dbReference type="OrthoDB" id="3234974at2759"/>
<dbReference type="AlphaFoldDB" id="J4I9E3"/>
<keyword evidence="2" id="KW-1185">Reference proteome</keyword>
<evidence type="ECO:0000313" key="2">
    <source>
        <dbReference type="Proteomes" id="UP000006352"/>
    </source>
</evidence>
<reference evidence="1 2" key="1">
    <citation type="journal article" date="2012" name="Appl. Environ. Microbiol.">
        <title>Short-read sequencing for genomic analysis of the brown rot fungus Fibroporia radiculosa.</title>
        <authorList>
            <person name="Tang J.D."/>
            <person name="Perkins A.D."/>
            <person name="Sonstegard T.S."/>
            <person name="Schroeder S.G."/>
            <person name="Burgess S.C."/>
            <person name="Diehl S.V."/>
        </authorList>
    </citation>
    <scope>NUCLEOTIDE SEQUENCE [LARGE SCALE GENOMIC DNA]</scope>
    <source>
        <strain evidence="1 2">TFFH 294</strain>
    </source>
</reference>
<dbReference type="RefSeq" id="XP_012180294.1">
    <property type="nucleotide sequence ID" value="XM_012324904.1"/>
</dbReference>
<organism evidence="1 2">
    <name type="scientific">Fibroporia radiculosa</name>
    <dbReference type="NCBI Taxonomy" id="599839"/>
    <lineage>
        <taxon>Eukaryota</taxon>
        <taxon>Fungi</taxon>
        <taxon>Dikarya</taxon>
        <taxon>Basidiomycota</taxon>
        <taxon>Agaricomycotina</taxon>
        <taxon>Agaricomycetes</taxon>
        <taxon>Polyporales</taxon>
        <taxon>Fibroporiaceae</taxon>
        <taxon>Fibroporia</taxon>
    </lineage>
</organism>
<dbReference type="InParanoid" id="J4I9E3"/>
<protein>
    <submittedName>
        <fullName evidence="1">Uncharacterized protein</fullName>
    </submittedName>
</protein>
<gene>
    <name evidence="1" type="ORF">FIBRA_03059</name>
</gene>
<name>J4I9E3_9APHY</name>
<dbReference type="HOGENOM" id="CLU_085123_0_0_1"/>
<evidence type="ECO:0000313" key="1">
    <source>
        <dbReference type="EMBL" id="CCM01011.1"/>
    </source>
</evidence>
<dbReference type="Gene3D" id="1.10.10.2360">
    <property type="match status" value="1"/>
</dbReference>
<dbReference type="Proteomes" id="UP000006352">
    <property type="component" value="Unassembled WGS sequence"/>
</dbReference>
<dbReference type="GeneID" id="24095922"/>
<sequence length="237" mass="25705">MSANTRREFYMSISAVRGFKDESFEERRLQDYFQAYQMTGQPPAPCPLEPTGAAERAALGLPPLFEPLAHEATNYDDRIMNGVPALPTVALPVAAAPVAPAALPNVQAFQPTTVQGEVHGAWFQCIVCQPEFSGYSFEELRLLAYSKGLKFAAVPPVAQPPPPQVPVAPVVHIAPIAPAAPAPASVQERLQSISCTAGYSKHSFEHTRQELHLAYVRAGRPLTSMEIIHQNAQLKIA</sequence>
<accession>J4I9E3</accession>